<organism evidence="7 8">
    <name type="scientific">Gryllotalpicola reticulitermitis</name>
    <dbReference type="NCBI Taxonomy" id="1184153"/>
    <lineage>
        <taxon>Bacteria</taxon>
        <taxon>Bacillati</taxon>
        <taxon>Actinomycetota</taxon>
        <taxon>Actinomycetes</taxon>
        <taxon>Micrococcales</taxon>
        <taxon>Microbacteriaceae</taxon>
        <taxon>Gryllotalpicola</taxon>
    </lineage>
</organism>
<gene>
    <name evidence="7" type="ORF">ACFOYW_17655</name>
</gene>
<name>A0ABV8QCZ0_9MICO</name>
<dbReference type="PROSITE" id="PS51257">
    <property type="entry name" value="PROKAR_LIPOPROTEIN"/>
    <property type="match status" value="1"/>
</dbReference>
<comment type="caution">
    <text evidence="7">The sequence shown here is derived from an EMBL/GenBank/DDBJ whole genome shotgun (WGS) entry which is preliminary data.</text>
</comment>
<keyword evidence="8" id="KW-1185">Reference proteome</keyword>
<dbReference type="RefSeq" id="WP_390232110.1">
    <property type="nucleotide sequence ID" value="NZ_JBHSCN010000022.1"/>
</dbReference>
<dbReference type="Gene3D" id="3.40.190.10">
    <property type="entry name" value="Periplasmic binding protein-like II"/>
    <property type="match status" value="1"/>
</dbReference>
<keyword evidence="3" id="KW-0472">Membrane</keyword>
<evidence type="ECO:0000256" key="3">
    <source>
        <dbReference type="ARBA" id="ARBA00023136"/>
    </source>
</evidence>
<reference evidence="8" key="1">
    <citation type="journal article" date="2019" name="Int. J. Syst. Evol. Microbiol.">
        <title>The Global Catalogue of Microorganisms (GCM) 10K type strain sequencing project: providing services to taxonomists for standard genome sequencing and annotation.</title>
        <authorList>
            <consortium name="The Broad Institute Genomics Platform"/>
            <consortium name="The Broad Institute Genome Sequencing Center for Infectious Disease"/>
            <person name="Wu L."/>
            <person name="Ma J."/>
        </authorList>
    </citation>
    <scope>NUCLEOTIDE SEQUENCE [LARGE SCALE GENOMIC DNA]</scope>
    <source>
        <strain evidence="8">CGMCC 1.10363</strain>
    </source>
</reference>
<accession>A0ABV8QCZ0</accession>
<dbReference type="PANTHER" id="PTHR43649">
    <property type="entry name" value="ARABINOSE-BINDING PROTEIN-RELATED"/>
    <property type="match status" value="1"/>
</dbReference>
<keyword evidence="2 6" id="KW-0732">Signal</keyword>
<keyword evidence="5" id="KW-0449">Lipoprotein</keyword>
<sequence>MKSPLTKLASRRGRTVAAAVIALTASALALSGCASAAQSDTGSSSSFKEAKQDPSSTITVWTDSTRLPDVQKYQKENPNVKMNIVTFDGSADGSTYLQTKMQLFDRTGKGWPDVVFASPTDVTWASVASSPSAQPYAAPVDQLVPKSTLSNFAQGSLTPCQVDGHTYCLRNDIAQVVLWYNKKLMDQWGYQVPTTWEQYQALGEKVAQQHPGYVIGAVGDTNSQESYFWSSRCPAQQLTGKNTLKVDLSSPDCTRMAKLLDPLIADKSVSTQGFFTQGFNGSKVLMSVGPSWQGQYLYNSAFKTPAGQIAAAAPLKWAGESQTYTGNVGGGIWMISSHSKNLKAATKVAEWLTTSNENLSDAPTYPAYVPGAKAWLANPANKDYFADDVSQVFLDAANEVWTGWSNTKFSDATPWSNTVLPALTAGKSMSEILPEWQTAIVNEAKSVGYTVTTK</sequence>
<dbReference type="Proteomes" id="UP001595900">
    <property type="component" value="Unassembled WGS sequence"/>
</dbReference>
<evidence type="ECO:0000256" key="2">
    <source>
        <dbReference type="ARBA" id="ARBA00022729"/>
    </source>
</evidence>
<dbReference type="EMBL" id="JBHSCN010000022">
    <property type="protein sequence ID" value="MFC4245198.1"/>
    <property type="molecule type" value="Genomic_DNA"/>
</dbReference>
<dbReference type="PANTHER" id="PTHR43649:SF33">
    <property type="entry name" value="POLYGALACTURONAN_RHAMNOGALACTURONAN-BINDING PROTEIN YTCQ"/>
    <property type="match status" value="1"/>
</dbReference>
<proteinExistence type="predicted"/>
<keyword evidence="1" id="KW-1003">Cell membrane</keyword>
<dbReference type="InterPro" id="IPR006059">
    <property type="entry name" value="SBP"/>
</dbReference>
<keyword evidence="4" id="KW-0564">Palmitate</keyword>
<feature type="chain" id="PRO_5046202396" evidence="6">
    <location>
        <begin position="37"/>
        <end position="454"/>
    </location>
</feature>
<evidence type="ECO:0000313" key="8">
    <source>
        <dbReference type="Proteomes" id="UP001595900"/>
    </source>
</evidence>
<dbReference type="Pfam" id="PF01547">
    <property type="entry name" value="SBP_bac_1"/>
    <property type="match status" value="1"/>
</dbReference>
<evidence type="ECO:0000256" key="1">
    <source>
        <dbReference type="ARBA" id="ARBA00022475"/>
    </source>
</evidence>
<evidence type="ECO:0000256" key="5">
    <source>
        <dbReference type="ARBA" id="ARBA00023288"/>
    </source>
</evidence>
<dbReference type="SUPFAM" id="SSF53850">
    <property type="entry name" value="Periplasmic binding protein-like II"/>
    <property type="match status" value="1"/>
</dbReference>
<evidence type="ECO:0000313" key="7">
    <source>
        <dbReference type="EMBL" id="MFC4245198.1"/>
    </source>
</evidence>
<dbReference type="InterPro" id="IPR050490">
    <property type="entry name" value="Bact_solute-bd_prot1"/>
</dbReference>
<feature type="signal peptide" evidence="6">
    <location>
        <begin position="1"/>
        <end position="36"/>
    </location>
</feature>
<evidence type="ECO:0000256" key="4">
    <source>
        <dbReference type="ARBA" id="ARBA00023139"/>
    </source>
</evidence>
<evidence type="ECO:0000256" key="6">
    <source>
        <dbReference type="SAM" id="SignalP"/>
    </source>
</evidence>
<protein>
    <submittedName>
        <fullName evidence="7">ABC transporter substrate-binding protein</fullName>
    </submittedName>
</protein>